<feature type="coiled-coil region" evidence="1">
    <location>
        <begin position="263"/>
        <end position="355"/>
    </location>
</feature>
<comment type="caution">
    <text evidence="2">The sequence shown here is derived from an EMBL/GenBank/DDBJ whole genome shotgun (WGS) entry which is preliminary data.</text>
</comment>
<dbReference type="SUPFAM" id="SSF52058">
    <property type="entry name" value="L domain-like"/>
    <property type="match status" value="1"/>
</dbReference>
<evidence type="ECO:0000313" key="2">
    <source>
        <dbReference type="EMBL" id="GES73206.1"/>
    </source>
</evidence>
<dbReference type="Proteomes" id="UP000615446">
    <property type="component" value="Unassembled WGS sequence"/>
</dbReference>
<dbReference type="Gene3D" id="3.80.10.10">
    <property type="entry name" value="Ribonuclease Inhibitor"/>
    <property type="match status" value="1"/>
</dbReference>
<dbReference type="AlphaFoldDB" id="A0A8H3QBK2"/>
<gene>
    <name evidence="2" type="ORF">RCL2_000075000</name>
</gene>
<accession>A0A8H3QBK2</accession>
<name>A0A8H3QBK2_9GLOM</name>
<evidence type="ECO:0000313" key="3">
    <source>
        <dbReference type="Proteomes" id="UP000615446"/>
    </source>
</evidence>
<sequence>MVNAQTWFDEKYPIGESKRAVQRIGPKEYFLNRIIDNLISVLEGRPLKTLFLGLDANSRTLSSNLNLEGSLTLKGFLNLEILDISNQNISVLNISDCPQLRELNCTNNQLTSLSISGLNKIQKIFCSYNELKSLDFLKSLNPATLLTLRMGNNKFHARDLKCFTPFINLRRLFICNNPFYGSLKPLRNLFNLKEIGIAGTNIDSGLEYLPDDFFYVNAIASGFNLGRGYYLRMLFCTGKLFKQLENYKIEGDPFRNYDWQTWKQDNQELINKAKEDVDMVNQDHMQTQQTNIIKELEEVKEENKVFQDQILMYNNLYEALVNKYNYETDKHLIIIEKLRNDIKEIEEKYQNKINDIGQYQNYVKLQKYVDLQEKYNKEINQNQIIVEKLRSDIERIEEKYQNQISEIDQQYQNKFKLQEQRINQLQQSLELKENKLQDLGKEKEELNVEYDNLHQKDANLVNQLINILQQNTSCNDDISNYQLENIDMEKIKKLLLLYECSIKITNQKDDQLLIQAVLQRHIIETILLTNINIIIH</sequence>
<evidence type="ECO:0000256" key="1">
    <source>
        <dbReference type="SAM" id="Coils"/>
    </source>
</evidence>
<protein>
    <submittedName>
        <fullName evidence="2">T9SS type A sorting domain-containing protein</fullName>
    </submittedName>
</protein>
<organism evidence="2 3">
    <name type="scientific">Rhizophagus clarus</name>
    <dbReference type="NCBI Taxonomy" id="94130"/>
    <lineage>
        <taxon>Eukaryota</taxon>
        <taxon>Fungi</taxon>
        <taxon>Fungi incertae sedis</taxon>
        <taxon>Mucoromycota</taxon>
        <taxon>Glomeromycotina</taxon>
        <taxon>Glomeromycetes</taxon>
        <taxon>Glomerales</taxon>
        <taxon>Glomeraceae</taxon>
        <taxon>Rhizophagus</taxon>
    </lineage>
</organism>
<reference evidence="2" key="1">
    <citation type="submission" date="2019-10" db="EMBL/GenBank/DDBJ databases">
        <title>Conservation and host-specific expression of non-tandemly repeated heterogenous ribosome RNA gene in arbuscular mycorrhizal fungi.</title>
        <authorList>
            <person name="Maeda T."/>
            <person name="Kobayashi Y."/>
            <person name="Nakagawa T."/>
            <person name="Ezawa T."/>
            <person name="Yamaguchi K."/>
            <person name="Bino T."/>
            <person name="Nishimoto Y."/>
            <person name="Shigenobu S."/>
            <person name="Kawaguchi M."/>
        </authorList>
    </citation>
    <scope>NUCLEOTIDE SEQUENCE</scope>
    <source>
        <strain evidence="2">HR1</strain>
    </source>
</reference>
<proteinExistence type="predicted"/>
<dbReference type="EMBL" id="BLAL01000005">
    <property type="protein sequence ID" value="GES73206.1"/>
    <property type="molecule type" value="Genomic_DNA"/>
</dbReference>
<dbReference type="OrthoDB" id="2448761at2759"/>
<feature type="coiled-coil region" evidence="1">
    <location>
        <begin position="379"/>
        <end position="463"/>
    </location>
</feature>
<keyword evidence="1" id="KW-0175">Coiled coil</keyword>
<dbReference type="InterPro" id="IPR032675">
    <property type="entry name" value="LRR_dom_sf"/>
</dbReference>